<dbReference type="AlphaFoldDB" id="A0A917LR02"/>
<keyword evidence="3" id="KW-1185">Reference proteome</keyword>
<evidence type="ECO:0000313" key="3">
    <source>
        <dbReference type="Proteomes" id="UP000625976"/>
    </source>
</evidence>
<name>A0A917LR02_9FLAO</name>
<protein>
    <submittedName>
        <fullName evidence="2">Uncharacterized protein</fullName>
    </submittedName>
</protein>
<gene>
    <name evidence="2" type="ORF">GCM10010976_24420</name>
</gene>
<accession>A0A917LR02</accession>
<keyword evidence="1" id="KW-0812">Transmembrane</keyword>
<keyword evidence="1" id="KW-1133">Transmembrane helix</keyword>
<dbReference type="Proteomes" id="UP000625976">
    <property type="component" value="Unassembled WGS sequence"/>
</dbReference>
<reference evidence="2" key="2">
    <citation type="submission" date="2020-09" db="EMBL/GenBank/DDBJ databases">
        <authorList>
            <person name="Sun Q."/>
            <person name="Zhou Y."/>
        </authorList>
    </citation>
    <scope>NUCLEOTIDE SEQUENCE</scope>
    <source>
        <strain evidence="2">CGMCC 1.12751</strain>
    </source>
</reference>
<sequence>MLTDLPDGKAGNKFSKYLIYAIGEIVLVIIGILIALQINNWNINQSNINESSEFVNRLKAEITSNIGFTNEEIKRKENQKRSSLAILKMFNKDITKLSSRTFDSLVNICMANGNMEFKNGTLSEGLNTGKVALIKSDSLKSLLYGLPSLVEEVRIGEKYFNDDLNEYFYPFIYEHISFRQMDAVHSNYAEQIGPSKFSNHNNLNVLNILKFESLIDNIFYNSNIQIDNYLKLKNELENLYELIQEHN</sequence>
<dbReference type="InterPro" id="IPR045749">
    <property type="entry name" value="DUF6090"/>
</dbReference>
<proteinExistence type="predicted"/>
<dbReference type="Pfam" id="PF19578">
    <property type="entry name" value="DUF6090"/>
    <property type="match status" value="1"/>
</dbReference>
<evidence type="ECO:0000313" key="2">
    <source>
        <dbReference type="EMBL" id="GGG52414.1"/>
    </source>
</evidence>
<feature type="transmembrane region" description="Helical" evidence="1">
    <location>
        <begin position="17"/>
        <end position="36"/>
    </location>
</feature>
<keyword evidence="1" id="KW-0472">Membrane</keyword>
<organism evidence="2 3">
    <name type="scientific">Bizionia arctica</name>
    <dbReference type="NCBI Taxonomy" id="1495645"/>
    <lineage>
        <taxon>Bacteria</taxon>
        <taxon>Pseudomonadati</taxon>
        <taxon>Bacteroidota</taxon>
        <taxon>Flavobacteriia</taxon>
        <taxon>Flavobacteriales</taxon>
        <taxon>Flavobacteriaceae</taxon>
        <taxon>Bizionia</taxon>
    </lineage>
</organism>
<reference evidence="2" key="1">
    <citation type="journal article" date="2014" name="Int. J. Syst. Evol. Microbiol.">
        <title>Complete genome sequence of Corynebacterium casei LMG S-19264T (=DSM 44701T), isolated from a smear-ripened cheese.</title>
        <authorList>
            <consortium name="US DOE Joint Genome Institute (JGI-PGF)"/>
            <person name="Walter F."/>
            <person name="Albersmeier A."/>
            <person name="Kalinowski J."/>
            <person name="Ruckert C."/>
        </authorList>
    </citation>
    <scope>NUCLEOTIDE SEQUENCE</scope>
    <source>
        <strain evidence="2">CGMCC 1.12751</strain>
    </source>
</reference>
<comment type="caution">
    <text evidence="2">The sequence shown here is derived from an EMBL/GenBank/DDBJ whole genome shotgun (WGS) entry which is preliminary data.</text>
</comment>
<evidence type="ECO:0000256" key="1">
    <source>
        <dbReference type="SAM" id="Phobius"/>
    </source>
</evidence>
<dbReference type="EMBL" id="BMFQ01000003">
    <property type="protein sequence ID" value="GGG52414.1"/>
    <property type="molecule type" value="Genomic_DNA"/>
</dbReference>